<dbReference type="EMBL" id="BK032706">
    <property type="protein sequence ID" value="DAF56082.1"/>
    <property type="molecule type" value="Genomic_DNA"/>
</dbReference>
<name>A0A8S5SZX0_9CAUD</name>
<evidence type="ECO:0000313" key="1">
    <source>
        <dbReference type="EMBL" id="DAF56082.1"/>
    </source>
</evidence>
<protein>
    <submittedName>
        <fullName evidence="1">Uncharacterized protein</fullName>
    </submittedName>
</protein>
<organism evidence="1">
    <name type="scientific">Siphoviridae sp. ctOXk3</name>
    <dbReference type="NCBI Taxonomy" id="2827861"/>
    <lineage>
        <taxon>Viruses</taxon>
        <taxon>Duplodnaviria</taxon>
        <taxon>Heunggongvirae</taxon>
        <taxon>Uroviricota</taxon>
        <taxon>Caudoviricetes</taxon>
    </lineage>
</organism>
<proteinExistence type="predicted"/>
<sequence length="75" mass="8795">MCLWQYCGNLWQREEKCGKGCGNVAILLYICVNKKRLIILIIKHLIFLPQLPQMNCPKMGSLIFNCNFFPKNKDF</sequence>
<reference evidence="1" key="1">
    <citation type="journal article" date="2021" name="Proc. Natl. Acad. Sci. U.S.A.">
        <title>A Catalog of Tens of Thousands of Viruses from Human Metagenomes Reveals Hidden Associations with Chronic Diseases.</title>
        <authorList>
            <person name="Tisza M.J."/>
            <person name="Buck C.B."/>
        </authorList>
    </citation>
    <scope>NUCLEOTIDE SEQUENCE</scope>
    <source>
        <strain evidence="1">CtOXk3</strain>
    </source>
</reference>
<accession>A0A8S5SZX0</accession>